<evidence type="ECO:0000313" key="3">
    <source>
        <dbReference type="Proteomes" id="UP000199207"/>
    </source>
</evidence>
<proteinExistence type="predicted"/>
<dbReference type="STRING" id="910347.SAMN05421773_12719"/>
<dbReference type="EMBL" id="FOLM01000027">
    <property type="protein sequence ID" value="SFD74422.1"/>
    <property type="molecule type" value="Genomic_DNA"/>
</dbReference>
<keyword evidence="1" id="KW-0472">Membrane</keyword>
<evidence type="ECO:0000256" key="1">
    <source>
        <dbReference type="SAM" id="Phobius"/>
    </source>
</evidence>
<reference evidence="2 3" key="1">
    <citation type="submission" date="2016-10" db="EMBL/GenBank/DDBJ databases">
        <authorList>
            <person name="de Groot N.N."/>
        </authorList>
    </citation>
    <scope>NUCLEOTIDE SEQUENCE [LARGE SCALE GENOMIC DNA]</scope>
    <source>
        <strain evidence="2 3">CGMCC 4.5739</strain>
    </source>
</reference>
<dbReference type="AlphaFoldDB" id="A0A1I1UUC0"/>
<organism evidence="2 3">
    <name type="scientific">Streptomyces aidingensis</name>
    <dbReference type="NCBI Taxonomy" id="910347"/>
    <lineage>
        <taxon>Bacteria</taxon>
        <taxon>Bacillati</taxon>
        <taxon>Actinomycetota</taxon>
        <taxon>Actinomycetes</taxon>
        <taxon>Kitasatosporales</taxon>
        <taxon>Streptomycetaceae</taxon>
        <taxon>Streptomyces</taxon>
    </lineage>
</organism>
<sequence>MQPVPYTGEQPTPESTEPVTLARIDTPAAPGYPVPLTGQTPAAVQPSGEPVVFVPDAWGRMVPMPRSQVPALPEPTPPRDLTPGPLIDPRAQITLAAGIGAGAGLGWGIGQAAAGIAAISGSSAVLVLAALLLLAKAPRSSKGGKASPLPGTEVHFHRGSRVRVRHLHNG</sequence>
<name>A0A1I1UUC0_9ACTN</name>
<keyword evidence="3" id="KW-1185">Reference proteome</keyword>
<gene>
    <name evidence="2" type="ORF">SAMN05421773_12719</name>
</gene>
<keyword evidence="1" id="KW-1133">Transmembrane helix</keyword>
<protein>
    <submittedName>
        <fullName evidence="2">Uncharacterized protein</fullName>
    </submittedName>
</protein>
<accession>A0A1I1UUC0</accession>
<keyword evidence="1" id="KW-0812">Transmembrane</keyword>
<feature type="transmembrane region" description="Helical" evidence="1">
    <location>
        <begin position="116"/>
        <end position="135"/>
    </location>
</feature>
<dbReference type="RefSeq" id="WP_093841612.1">
    <property type="nucleotide sequence ID" value="NZ_FOLM01000027.1"/>
</dbReference>
<dbReference type="OrthoDB" id="4239739at2"/>
<evidence type="ECO:0000313" key="2">
    <source>
        <dbReference type="EMBL" id="SFD74422.1"/>
    </source>
</evidence>
<dbReference type="Proteomes" id="UP000199207">
    <property type="component" value="Unassembled WGS sequence"/>
</dbReference>